<dbReference type="AlphaFoldDB" id="A0A5B7JV82"/>
<comment type="caution">
    <text evidence="2">The sequence shown here is derived from an EMBL/GenBank/DDBJ whole genome shotgun (WGS) entry which is preliminary data.</text>
</comment>
<sequence>MLCIVVYLLYMSVLLGNVYFFLSFLNSRLPNVWRETHKIACIHILITLRNLINE</sequence>
<gene>
    <name evidence="2" type="ORF">E2C01_093816</name>
</gene>
<evidence type="ECO:0000313" key="3">
    <source>
        <dbReference type="Proteomes" id="UP000324222"/>
    </source>
</evidence>
<dbReference type="EMBL" id="VSRR010114124">
    <property type="protein sequence ID" value="MPC98445.1"/>
    <property type="molecule type" value="Genomic_DNA"/>
</dbReference>
<keyword evidence="1" id="KW-1133">Transmembrane helix</keyword>
<reference evidence="2 3" key="1">
    <citation type="submission" date="2019-05" db="EMBL/GenBank/DDBJ databases">
        <title>Another draft genome of Portunus trituberculatus and its Hox gene families provides insights of decapod evolution.</title>
        <authorList>
            <person name="Jeong J.-H."/>
            <person name="Song I."/>
            <person name="Kim S."/>
            <person name="Choi T."/>
            <person name="Kim D."/>
            <person name="Ryu S."/>
            <person name="Kim W."/>
        </authorList>
    </citation>
    <scope>NUCLEOTIDE SEQUENCE [LARGE SCALE GENOMIC DNA]</scope>
    <source>
        <tissue evidence="2">Muscle</tissue>
    </source>
</reference>
<keyword evidence="3" id="KW-1185">Reference proteome</keyword>
<keyword evidence="1" id="KW-0812">Transmembrane</keyword>
<keyword evidence="1" id="KW-0472">Membrane</keyword>
<protein>
    <submittedName>
        <fullName evidence="2">Uncharacterized protein</fullName>
    </submittedName>
</protein>
<evidence type="ECO:0000256" key="1">
    <source>
        <dbReference type="SAM" id="Phobius"/>
    </source>
</evidence>
<organism evidence="2 3">
    <name type="scientific">Portunus trituberculatus</name>
    <name type="common">Swimming crab</name>
    <name type="synonym">Neptunus trituberculatus</name>
    <dbReference type="NCBI Taxonomy" id="210409"/>
    <lineage>
        <taxon>Eukaryota</taxon>
        <taxon>Metazoa</taxon>
        <taxon>Ecdysozoa</taxon>
        <taxon>Arthropoda</taxon>
        <taxon>Crustacea</taxon>
        <taxon>Multicrustacea</taxon>
        <taxon>Malacostraca</taxon>
        <taxon>Eumalacostraca</taxon>
        <taxon>Eucarida</taxon>
        <taxon>Decapoda</taxon>
        <taxon>Pleocyemata</taxon>
        <taxon>Brachyura</taxon>
        <taxon>Eubrachyura</taxon>
        <taxon>Portunoidea</taxon>
        <taxon>Portunidae</taxon>
        <taxon>Portuninae</taxon>
        <taxon>Portunus</taxon>
    </lineage>
</organism>
<dbReference type="Proteomes" id="UP000324222">
    <property type="component" value="Unassembled WGS sequence"/>
</dbReference>
<accession>A0A5B7JV82</accession>
<proteinExistence type="predicted"/>
<evidence type="ECO:0000313" key="2">
    <source>
        <dbReference type="EMBL" id="MPC98445.1"/>
    </source>
</evidence>
<feature type="transmembrane region" description="Helical" evidence="1">
    <location>
        <begin position="6"/>
        <end position="25"/>
    </location>
</feature>
<name>A0A5B7JV82_PORTR</name>